<feature type="transmembrane region" description="Helical" evidence="1">
    <location>
        <begin position="60"/>
        <end position="78"/>
    </location>
</feature>
<accession>A0A343LEM1</accession>
<feature type="transmembrane region" description="Helical" evidence="1">
    <location>
        <begin position="158"/>
        <end position="180"/>
    </location>
</feature>
<evidence type="ECO:0000256" key="1">
    <source>
        <dbReference type="SAM" id="Phobius"/>
    </source>
</evidence>
<name>A0A343LEM1_9BILA</name>
<dbReference type="EMBL" id="MF580344">
    <property type="protein sequence ID" value="ATO58495.1"/>
    <property type="molecule type" value="Genomic_DNA"/>
</dbReference>
<gene>
    <name evidence="2" type="primary">nad2</name>
</gene>
<feature type="transmembrane region" description="Helical" evidence="1">
    <location>
        <begin position="250"/>
        <end position="269"/>
    </location>
</feature>
<sequence>MCFFFFLYVFFCFVIVCGVNVILWWSMFFFFTVCFIWMVVIGGNFSSVLNYFLVQEVCGFLFLVFSSYQLIFLLVKMGVSPCHFWVFMVCKDLDTTLLSWFLSMQKLPYVLVYIVLSSSVFVLVLFFGVLVCHFQYFFLSDLVSAVLVSSTESFNWVLGFYDLGMGFEMLLWYLMIFFLLTFSCSGNSAVSWYLSLIFMSLPFGFVFLVKVFALSGLVGYMGLFFMFIVMTMFVSYLCFFVWVMMMSMFFMLDYFSLFGRLLFFFLVVWC</sequence>
<feature type="transmembrane region" description="Helical" evidence="1">
    <location>
        <begin position="110"/>
        <end position="138"/>
    </location>
</feature>
<organism evidence="2">
    <name type="scientific">Camallanus cotti</name>
    <dbReference type="NCBI Taxonomy" id="375143"/>
    <lineage>
        <taxon>Eukaryota</taxon>
        <taxon>Metazoa</taxon>
        <taxon>Ecdysozoa</taxon>
        <taxon>Nematoda</taxon>
        <taxon>Chromadorea</taxon>
        <taxon>Rhabditida</taxon>
        <taxon>Spirurina</taxon>
        <taxon>Spiruromorpha</taxon>
        <taxon>Camallanoidea</taxon>
        <taxon>Camallanidae</taxon>
        <taxon>Camallanus</taxon>
    </lineage>
</organism>
<geneLocation type="mitochondrion" evidence="2"/>
<feature type="transmembrane region" description="Helical" evidence="1">
    <location>
        <begin position="28"/>
        <end position="53"/>
    </location>
</feature>
<keyword evidence="1" id="KW-0812">Transmembrane</keyword>
<proteinExistence type="predicted"/>
<keyword evidence="1" id="KW-1133">Transmembrane helix</keyword>
<evidence type="ECO:0000313" key="2">
    <source>
        <dbReference type="EMBL" id="ATO58495.1"/>
    </source>
</evidence>
<dbReference type="AlphaFoldDB" id="A0A343LEM1"/>
<feature type="transmembrane region" description="Helical" evidence="1">
    <location>
        <begin position="192"/>
        <end position="214"/>
    </location>
</feature>
<reference evidence="2" key="1">
    <citation type="journal article" date="2017" name="BMC Genomics">
        <title>The complete mitochondrial genome of parasitic nematode Camallanus cotti: extreme discontinuity in the rate of mitogenomic architecture evolution within the Chromadorea class.</title>
        <authorList>
            <person name="Zou H."/>
            <person name="Jakovlic I."/>
            <person name="Chen R."/>
            <person name="Zhang D."/>
            <person name="Zhang J."/>
            <person name="Li W.X."/>
            <person name="Wang G.T."/>
        </authorList>
    </citation>
    <scope>NUCLEOTIDE SEQUENCE</scope>
</reference>
<protein>
    <submittedName>
        <fullName evidence="2">NADH dehydrogenase subunit 2</fullName>
    </submittedName>
</protein>
<feature type="transmembrane region" description="Helical" evidence="1">
    <location>
        <begin position="220"/>
        <end position="243"/>
    </location>
</feature>
<keyword evidence="1" id="KW-0472">Membrane</keyword>
<keyword evidence="2" id="KW-0496">Mitochondrion</keyword>